<dbReference type="RefSeq" id="XP_033177873.1">
    <property type="nucleotide sequence ID" value="XM_033321982.1"/>
</dbReference>
<keyword evidence="1" id="KW-1185">Reference proteome</keyword>
<gene>
    <name evidence="2 3" type="primary">LOC100743511</name>
</gene>
<evidence type="ECO:0000313" key="3">
    <source>
        <dbReference type="RefSeq" id="XP_033177873.1"/>
    </source>
</evidence>
<dbReference type="GeneID" id="100743511"/>
<dbReference type="RefSeq" id="XP_012243773.1">
    <property type="nucleotide sequence ID" value="XM_012388350.3"/>
</dbReference>
<name>A0A6P3UYB9_BOMIM</name>
<dbReference type="KEGG" id="bim:100743511"/>
<dbReference type="AlphaFoldDB" id="A0A6P3UYB9"/>
<organism evidence="1 2">
    <name type="scientific">Bombus impatiens</name>
    <name type="common">Bumblebee</name>
    <dbReference type="NCBI Taxonomy" id="132113"/>
    <lineage>
        <taxon>Eukaryota</taxon>
        <taxon>Metazoa</taxon>
        <taxon>Ecdysozoa</taxon>
        <taxon>Arthropoda</taxon>
        <taxon>Hexapoda</taxon>
        <taxon>Insecta</taxon>
        <taxon>Pterygota</taxon>
        <taxon>Neoptera</taxon>
        <taxon>Endopterygota</taxon>
        <taxon>Hymenoptera</taxon>
        <taxon>Apocrita</taxon>
        <taxon>Aculeata</taxon>
        <taxon>Apoidea</taxon>
        <taxon>Anthophila</taxon>
        <taxon>Apidae</taxon>
        <taxon>Bombus</taxon>
        <taxon>Pyrobombus</taxon>
    </lineage>
</organism>
<sequence length="599" mass="69559">MNKISRTLVKDSMIIHKWTTLSNFSTISSYDVSIVKNLITNNKILDNENTMKYIGENIKNMDAKTAVKTINILYQKFNRNIKLDQTDFTNSKRFENICKVILKDVRSLSRYDTINILRCLLFFNVPANSVLIQTLLQMIRVSLNDFTVGQIMILYNMLYNMEKSFLSESLLHALPYAFKQQAQIELNSDSTNLFQALNFCSMINNLTVKRHILRVLQKNKNRINLDNVMPVFNAIYSLPKLCLPSTRLLSYVQHMILINCNRLNFNEIEHLLRCISKKVLNSEKKFYKEALINKLCSTVLISNTTLEQKLIILQHLNDIRFCNIPLLNCLVEKYLKNPNILKRYSIDIHTFIKGYTIADYIPHNWETVGRKLYNLIITIDCSVSNTVSTAFHLLSLNFYCPELIEKSFILYNSFCEKNSFLSVRDITLSVLKLYWCIKQLYPGYNGFVPDESKLNEIKIERDSSEIPYLIDSLKEAVGGTEYIKSGLRTKFGEFVDYVVVIQPDGSFINTNNYDNITFVEELASLTECSKILFFAFPIEAYSINKGNLLSTMKIQLKIIETLPGFHSFVINPYLWEKFSDKEKVLHLQKAIQLKQYNSK</sequence>
<proteinExistence type="predicted"/>
<evidence type="ECO:0000313" key="1">
    <source>
        <dbReference type="Proteomes" id="UP000515180"/>
    </source>
</evidence>
<protein>
    <submittedName>
        <fullName evidence="2 3">Uncharacterized protein LOC100743511</fullName>
    </submittedName>
</protein>
<reference evidence="2 3" key="1">
    <citation type="submission" date="2025-04" db="UniProtKB">
        <authorList>
            <consortium name="RefSeq"/>
        </authorList>
    </citation>
    <scope>IDENTIFICATION</scope>
</reference>
<accession>A0A6P3UYB9</accession>
<dbReference type="OMA" id="FEIRMDS"/>
<dbReference type="Proteomes" id="UP000515180">
    <property type="component" value="Unplaced"/>
</dbReference>
<evidence type="ECO:0000313" key="2">
    <source>
        <dbReference type="RefSeq" id="XP_012243773.1"/>
    </source>
</evidence>
<dbReference type="OrthoDB" id="443524at2759"/>